<dbReference type="AlphaFoldDB" id="A0A9J6ZEN6"/>
<dbReference type="Proteomes" id="UP001056756">
    <property type="component" value="Chromosome"/>
</dbReference>
<name>A0A9J6ZEN6_9BACL</name>
<organism evidence="1 2">
    <name type="scientific">Candidatus Pristimantibacillus lignocellulolyticus</name>
    <dbReference type="NCBI Taxonomy" id="2994561"/>
    <lineage>
        <taxon>Bacteria</taxon>
        <taxon>Bacillati</taxon>
        <taxon>Bacillota</taxon>
        <taxon>Bacilli</taxon>
        <taxon>Bacillales</taxon>
        <taxon>Paenibacillaceae</taxon>
        <taxon>Candidatus Pristimantibacillus</taxon>
    </lineage>
</organism>
<dbReference type="KEGG" id="plig:NAG76_22310"/>
<reference evidence="1" key="1">
    <citation type="submission" date="2022-05" db="EMBL/GenBank/DDBJ databases">
        <title>Novel bacterial taxa in a minimal lignocellulolytic consortium and its capacity to transform plastics disclosed by genome-resolved metagenomics.</title>
        <authorList>
            <person name="Rodriguez C.A.D."/>
            <person name="Diaz-Garcia L."/>
            <person name="Herrera K."/>
            <person name="Tarazona N.A."/>
            <person name="Sproer C."/>
            <person name="Overmann J."/>
            <person name="Jimenez D.J."/>
        </authorList>
    </citation>
    <scope>NUCLEOTIDE SEQUENCE</scope>
    <source>
        <strain evidence="1">MAG5</strain>
    </source>
</reference>
<evidence type="ECO:0000313" key="1">
    <source>
        <dbReference type="EMBL" id="URN94516.1"/>
    </source>
</evidence>
<protein>
    <submittedName>
        <fullName evidence="1">Uncharacterized protein</fullName>
    </submittedName>
</protein>
<gene>
    <name evidence="1" type="ORF">NAG76_22310</name>
</gene>
<accession>A0A9J6ZEN6</accession>
<sequence length="66" mass="7885">MRKQPSQRRIDPFMQDVPYIIIKDAKGKVIAEVFKLPTSQLRDGLVEQKKIERSNKVWKNKKQLQY</sequence>
<proteinExistence type="predicted"/>
<dbReference type="EMBL" id="CP097899">
    <property type="protein sequence ID" value="URN94516.1"/>
    <property type="molecule type" value="Genomic_DNA"/>
</dbReference>
<evidence type="ECO:0000313" key="2">
    <source>
        <dbReference type="Proteomes" id="UP001056756"/>
    </source>
</evidence>